<keyword evidence="1" id="KW-0812">Transmembrane</keyword>
<feature type="transmembrane region" description="Helical" evidence="1">
    <location>
        <begin position="6"/>
        <end position="31"/>
    </location>
</feature>
<name>A0A4Q7ED21_9GAMM</name>
<evidence type="ECO:0000313" key="3">
    <source>
        <dbReference type="Proteomes" id="UP000292345"/>
    </source>
</evidence>
<dbReference type="RefSeq" id="WP_130245117.1">
    <property type="nucleotide sequence ID" value="NZ_PPUZ01000031.1"/>
</dbReference>
<evidence type="ECO:0000256" key="1">
    <source>
        <dbReference type="SAM" id="Phobius"/>
    </source>
</evidence>
<proteinExistence type="predicted"/>
<accession>A0A4Q7ED21</accession>
<feature type="transmembrane region" description="Helical" evidence="1">
    <location>
        <begin position="52"/>
        <end position="78"/>
    </location>
</feature>
<reference evidence="2 3" key="1">
    <citation type="submission" date="2018-01" db="EMBL/GenBank/DDBJ databases">
        <title>Co-occurrence of chitin degradation, pigmentation and bioactivity in marine Pseudoalteromonas.</title>
        <authorList>
            <person name="Paulsen S."/>
            <person name="Gram L."/>
            <person name="Machado H."/>
        </authorList>
    </citation>
    <scope>NUCLEOTIDE SEQUENCE [LARGE SCALE GENOMIC DNA]</scope>
    <source>
        <strain evidence="2 3">S1946</strain>
    </source>
</reference>
<sequence length="103" mass="11819">MEINNWFDLVIYALFTIGVIFFGLPGGIYYIRVSYLAYRRYGFGKLPKGSPAAEIAGNSLGIFLMGIFLICATVWYLFLDKGGNLFYFFKELNEFFLDAQRPL</sequence>
<evidence type="ECO:0000313" key="2">
    <source>
        <dbReference type="EMBL" id="RZM80662.1"/>
    </source>
</evidence>
<dbReference type="AlphaFoldDB" id="A0A4Q7ED21"/>
<protein>
    <submittedName>
        <fullName evidence="2">Uncharacterized protein</fullName>
    </submittedName>
</protein>
<dbReference type="Proteomes" id="UP000292345">
    <property type="component" value="Unassembled WGS sequence"/>
</dbReference>
<keyword evidence="1" id="KW-0472">Membrane</keyword>
<organism evidence="2 3">
    <name type="scientific">Pseudoalteromonas rubra</name>
    <dbReference type="NCBI Taxonomy" id="43658"/>
    <lineage>
        <taxon>Bacteria</taxon>
        <taxon>Pseudomonadati</taxon>
        <taxon>Pseudomonadota</taxon>
        <taxon>Gammaproteobacteria</taxon>
        <taxon>Alteromonadales</taxon>
        <taxon>Pseudoalteromonadaceae</taxon>
        <taxon>Pseudoalteromonas</taxon>
    </lineage>
</organism>
<gene>
    <name evidence="2" type="ORF">C3B51_11390</name>
</gene>
<comment type="caution">
    <text evidence="2">The sequence shown here is derived from an EMBL/GenBank/DDBJ whole genome shotgun (WGS) entry which is preliminary data.</text>
</comment>
<dbReference type="EMBL" id="PPUZ01000031">
    <property type="protein sequence ID" value="RZM80662.1"/>
    <property type="molecule type" value="Genomic_DNA"/>
</dbReference>
<keyword evidence="1" id="KW-1133">Transmembrane helix</keyword>